<sequence>MTSRFHAAALSVTLLMLSACAEEEGPSPAEKARMNEAAVAEVKAAQVPPPTPVTPDTIGFADVEQYDLFGAGCNFALADSGTPVALLQPERGYMKIDGKLVPFAPDAGSDVLPLGTRSRYTGAAWSLILDLSSAEGKQSGMETVDYPARFVLRNDRDQIVYQASGIAQCGS</sequence>
<dbReference type="RefSeq" id="WP_160609641.1">
    <property type="nucleotide sequence ID" value="NZ_WTZA01000001.1"/>
</dbReference>
<dbReference type="Proteomes" id="UP000439522">
    <property type="component" value="Unassembled WGS sequence"/>
</dbReference>
<accession>A0A6I4TB60</accession>
<evidence type="ECO:0000313" key="3">
    <source>
        <dbReference type="Proteomes" id="UP000439522"/>
    </source>
</evidence>
<keyword evidence="1" id="KW-0732">Signal</keyword>
<organism evidence="2 3">
    <name type="scientific">Tsuneonella aeria</name>
    <dbReference type="NCBI Taxonomy" id="1837929"/>
    <lineage>
        <taxon>Bacteria</taxon>
        <taxon>Pseudomonadati</taxon>
        <taxon>Pseudomonadota</taxon>
        <taxon>Alphaproteobacteria</taxon>
        <taxon>Sphingomonadales</taxon>
        <taxon>Erythrobacteraceae</taxon>
        <taxon>Tsuneonella</taxon>
    </lineage>
</organism>
<comment type="caution">
    <text evidence="2">The sequence shown here is derived from an EMBL/GenBank/DDBJ whole genome shotgun (WGS) entry which is preliminary data.</text>
</comment>
<evidence type="ECO:0000256" key="1">
    <source>
        <dbReference type="SAM" id="SignalP"/>
    </source>
</evidence>
<feature type="chain" id="PRO_5026290695" description="Lipoprotein" evidence="1">
    <location>
        <begin position="22"/>
        <end position="171"/>
    </location>
</feature>
<evidence type="ECO:0008006" key="4">
    <source>
        <dbReference type="Google" id="ProtNLM"/>
    </source>
</evidence>
<evidence type="ECO:0000313" key="2">
    <source>
        <dbReference type="EMBL" id="MXO73826.1"/>
    </source>
</evidence>
<dbReference type="AlphaFoldDB" id="A0A6I4TB60"/>
<dbReference type="OrthoDB" id="7504757at2"/>
<reference evidence="2 3" key="1">
    <citation type="submission" date="2019-12" db="EMBL/GenBank/DDBJ databases">
        <title>Genomic-based taxomic classification of the family Erythrobacteraceae.</title>
        <authorList>
            <person name="Xu L."/>
        </authorList>
    </citation>
    <scope>NUCLEOTIDE SEQUENCE [LARGE SCALE GENOMIC DNA]</scope>
    <source>
        <strain evidence="2 3">100921-2</strain>
    </source>
</reference>
<name>A0A6I4TB60_9SPHN</name>
<protein>
    <recommendedName>
        <fullName evidence="4">Lipoprotein</fullName>
    </recommendedName>
</protein>
<dbReference type="PROSITE" id="PS51257">
    <property type="entry name" value="PROKAR_LIPOPROTEIN"/>
    <property type="match status" value="1"/>
</dbReference>
<gene>
    <name evidence="2" type="ORF">GRI40_01130</name>
</gene>
<feature type="signal peptide" evidence="1">
    <location>
        <begin position="1"/>
        <end position="21"/>
    </location>
</feature>
<keyword evidence="3" id="KW-1185">Reference proteome</keyword>
<dbReference type="EMBL" id="WTZA01000001">
    <property type="protein sequence ID" value="MXO73826.1"/>
    <property type="molecule type" value="Genomic_DNA"/>
</dbReference>
<proteinExistence type="predicted"/>